<feature type="region of interest" description="Disordered" evidence="3">
    <location>
        <begin position="1106"/>
        <end position="1144"/>
    </location>
</feature>
<feature type="compositionally biased region" description="Basic and acidic residues" evidence="3">
    <location>
        <begin position="992"/>
        <end position="1012"/>
    </location>
</feature>
<dbReference type="SUPFAM" id="SSF48065">
    <property type="entry name" value="DBL homology domain (DH-domain)"/>
    <property type="match status" value="1"/>
</dbReference>
<feature type="region of interest" description="Disordered" evidence="3">
    <location>
        <begin position="1751"/>
        <end position="1787"/>
    </location>
</feature>
<feature type="coiled-coil region" evidence="2">
    <location>
        <begin position="1543"/>
        <end position="1570"/>
    </location>
</feature>
<dbReference type="GO" id="GO:0005085">
    <property type="term" value="F:guanyl-nucleotide exchange factor activity"/>
    <property type="evidence" value="ECO:0007669"/>
    <property type="project" value="UniProtKB-KW"/>
</dbReference>
<feature type="compositionally biased region" description="Polar residues" evidence="3">
    <location>
        <begin position="519"/>
        <end position="531"/>
    </location>
</feature>
<evidence type="ECO:0000313" key="6">
    <source>
        <dbReference type="Proteomes" id="UP000749293"/>
    </source>
</evidence>
<feature type="compositionally biased region" description="Low complexity" evidence="3">
    <location>
        <begin position="1644"/>
        <end position="1653"/>
    </location>
</feature>
<feature type="compositionally biased region" description="Polar residues" evidence="3">
    <location>
        <begin position="113"/>
        <end position="129"/>
    </location>
</feature>
<proteinExistence type="predicted"/>
<feature type="compositionally biased region" description="Polar residues" evidence="3">
    <location>
        <begin position="228"/>
        <end position="237"/>
    </location>
</feature>
<dbReference type="PROSITE" id="PS50010">
    <property type="entry name" value="DH_2"/>
    <property type="match status" value="1"/>
</dbReference>
<accession>A0A9P4YTR6</accession>
<dbReference type="EMBL" id="JAANYQ010000009">
    <property type="protein sequence ID" value="KAF4122397.1"/>
    <property type="molecule type" value="Genomic_DNA"/>
</dbReference>
<dbReference type="InterPro" id="IPR004148">
    <property type="entry name" value="BAR_dom"/>
</dbReference>
<dbReference type="Pfam" id="PF03114">
    <property type="entry name" value="BAR"/>
    <property type="match status" value="1"/>
</dbReference>
<dbReference type="Gene3D" id="1.20.1270.60">
    <property type="entry name" value="Arfaptin homology (AH) domain/BAR domain"/>
    <property type="match status" value="1"/>
</dbReference>
<dbReference type="Proteomes" id="UP000749293">
    <property type="component" value="Unassembled WGS sequence"/>
</dbReference>
<reference evidence="5" key="1">
    <citation type="submission" date="2020-03" db="EMBL/GenBank/DDBJ databases">
        <title>Site-based positive gene gene selection in Geosmithia morbida across the United States reveals a broad range of putative effectors and factors for local host and environmental adapation.</title>
        <authorList>
            <person name="Onufrak A."/>
            <person name="Murdoch R.W."/>
            <person name="Gazis R."/>
            <person name="Huff M."/>
            <person name="Staton M."/>
            <person name="Klingeman W."/>
            <person name="Hadziabdic D."/>
        </authorList>
    </citation>
    <scope>NUCLEOTIDE SEQUENCE</scope>
    <source>
        <strain evidence="5">1262</strain>
    </source>
</reference>
<feature type="coiled-coil region" evidence="2">
    <location>
        <begin position="556"/>
        <end position="583"/>
    </location>
</feature>
<feature type="region of interest" description="Disordered" evidence="3">
    <location>
        <begin position="198"/>
        <end position="275"/>
    </location>
</feature>
<feature type="domain" description="DH" evidence="4">
    <location>
        <begin position="1152"/>
        <end position="1366"/>
    </location>
</feature>
<dbReference type="GO" id="GO:0031991">
    <property type="term" value="P:regulation of actomyosin contractile ring contraction"/>
    <property type="evidence" value="ECO:0007669"/>
    <property type="project" value="TreeGrafter"/>
</dbReference>
<dbReference type="SMART" id="SM00325">
    <property type="entry name" value="RhoGEF"/>
    <property type="match status" value="1"/>
</dbReference>
<dbReference type="PANTHER" id="PTHR22834:SF20">
    <property type="entry name" value="SH3 DOMAIN-CONTAINING PROTEIN"/>
    <property type="match status" value="1"/>
</dbReference>
<feature type="region of interest" description="Disordered" evidence="3">
    <location>
        <begin position="1807"/>
        <end position="1837"/>
    </location>
</feature>
<dbReference type="InterPro" id="IPR000219">
    <property type="entry name" value="DH_dom"/>
</dbReference>
<feature type="compositionally biased region" description="Polar residues" evidence="3">
    <location>
        <begin position="444"/>
        <end position="455"/>
    </location>
</feature>
<feature type="compositionally biased region" description="Low complexity" evidence="3">
    <location>
        <begin position="415"/>
        <end position="443"/>
    </location>
</feature>
<evidence type="ECO:0000256" key="1">
    <source>
        <dbReference type="ARBA" id="ARBA00022658"/>
    </source>
</evidence>
<sequence>MTTLDSHIVYFTSITTRTVTAPNTNPYRLRLHAASVDHHHGAAPARAHSHDFNAVNPDDFYKSYYHNPNLEYNSNPAPECLPMATSSSHSVDRERERDRSLPRRPVAIRNRSVPLSNNNGRTPSNTTRTGLGVPAAASSGRTPYGGKPSVKDLKQRFDQNGETSSIPSPNGAPRRRRNGSDMSDASKDMMHSYSAIRNGEADQPVVPGVGSTSKTARPQRSRFVAEDQVSSNAQSFASRIGRPRNRNGANPNIPPSAQPPPPSPSFSSSPSAHSSQGLLFGEILPEQYDTSALGFGIDSLRPRGASESTTAPASHHQRSVSLTDAKPSSPGDWYRDVDTTFDYVDVNASSDSRGHGQSLSDVSAQKQPELNPAISRKGATRNPQDLSPYINDDNNNNNQTSTSSRLPLSVKRLNSPTKSSSPEPTGSGSPSSTRRPLPSGRSPRVTTPTSRNKTPVQGRIPRKAAPELPNSRLEAYIAAPPPKLSPPLRSSRPRQAVSTASTASSRMKAVDKMKPPPTRAQQPRNLSTTPEPTRRRKISVGPIDFEQRREHIRLAYSRSLRESQALEARKRAAERRRQELDAATLEEAEAQPSEGVGLGHAPQPPSATIEEEADTEHAREEPARGPVPVEKVASPEIGNLLIDLATEPAAQLVAPQSEEETETRASQASPTPPAPLAPAIITSIVESPDLGLPGSFPTSTPLMNADEPPPSAVSAATETTEFDLDTQRQSFIPPASPKEASVTMAKSPGSELLVSMPSRARAEYHSPFDEVPDVLDGDGGYHAIQGTINPHYETDYNFTHERTLQDDTSTCVSVLDDDEDDGECDDDQTESIPFPRLDMHDDSECCSDLDSTHDVIAGSAGQHGDATTDASAEDTDDQGRTEDYMSESLFGDRLLEHRASSCVTESETGDHADPAPSDLEPPDYQLLPVDTSRNLLAPHSRPPRLSQRSQWTDISVVTPNLADLAKSPAFEGPGSPTYGYVTIFGSRVLSRDSDLARREAETTPQTERDSYHSDPSASYLEHEIPPNPEHPNEDLAAQALSPAPVQNLPHMPSPNHDPPPVPLSAPSSSLDERNSGAFYDDRHQYSSDFVDPTQEVGEYMQQVGTPQTMSTGSINALDRYSGSASQRGSNILPENPDGEEPLPDKERHRLVQRRNVLKELIDTEAVFVRDMNIVEEIYKGTAEACPKLDANTVKQIFRNTDDIIAFHTTFLVQIKEAVASVYVPKSSKSAPPRPGMAAEGTDQTEISDAKDRDVALGPVFGNNIDQMKLAHEGFLRSSDLAAKRLIQIQQDPTVKVWLNECNEVAKEFTAAWDLDSLLIKPMQRITKYPNLIITILQHTPQDHPDREALMSAKETLEEAIIDINKTKKNFELVGQIVGRKRKESDVRNGFARAFGKRVDKLQVAGGRLPEDPDYTKLNERFGDDYLRLQVVLRDVEFYTRQVSSYVREFLQYMSSVELVMRLQPGHYPEIESKWVQFNISIQDIEKVALEDHLAQVRKQVIEPFEQVIKAYGNPSLAMKKRQKRRLDYERMEQLKRSGKSSGDSKLQELVEQYEALNDALKKELPKLSALTEKVGNICLGNFVNIQAAWYAMWSDKMRSVLEGHPNIPDLDDIVSTFQQDFPYIDEQLATIGILGPQVSSGRPSLSTAASADDSLSKKTRSPRPSDVDTMRSRGMSTNGESVPYLPTPDFRDSGSLSMSPTGKGLPSPHHYYYRDYYTGIMPQASSSSATAAATALNMTPELAGSYRSLAATGATAPTRPSTGRSFDSGGIVPRQSTDSADHQRRDSNMTYNSMYPQQESRRFSGLFHSALPLPDGPDDGGGSRLSSRASSRERGGGPGGDGYNVLWLAASLFEFNIATTKHEAGYPYLTYQAGEIFDVIAEKGELWLAKNQDDPTEQVGWIWSKHFAKLADFS</sequence>
<feature type="region of interest" description="Disordered" evidence="3">
    <location>
        <begin position="348"/>
        <end position="544"/>
    </location>
</feature>
<feature type="region of interest" description="Disordered" evidence="3">
    <location>
        <begin position="815"/>
        <end position="840"/>
    </location>
</feature>
<evidence type="ECO:0000259" key="4">
    <source>
        <dbReference type="PROSITE" id="PS50010"/>
    </source>
</evidence>
<feature type="region of interest" description="Disordered" evidence="3">
    <location>
        <begin position="1639"/>
        <end position="1704"/>
    </location>
</feature>
<feature type="compositionally biased region" description="Basic and acidic residues" evidence="3">
    <location>
        <begin position="90"/>
        <end position="101"/>
    </location>
</feature>
<feature type="region of interest" description="Disordered" evidence="3">
    <location>
        <begin position="76"/>
        <end position="186"/>
    </location>
</feature>
<dbReference type="OrthoDB" id="10256089at2759"/>
<feature type="region of interest" description="Disordered" evidence="3">
    <location>
        <begin position="992"/>
        <end position="1079"/>
    </location>
</feature>
<feature type="region of interest" description="Disordered" evidence="3">
    <location>
        <begin position="303"/>
        <end position="333"/>
    </location>
</feature>
<feature type="compositionally biased region" description="Acidic residues" evidence="3">
    <location>
        <begin position="815"/>
        <end position="829"/>
    </location>
</feature>
<name>A0A9P4YTR6_9HYPO</name>
<feature type="compositionally biased region" description="Polar residues" evidence="3">
    <location>
        <begin position="348"/>
        <end position="368"/>
    </location>
</feature>
<protein>
    <submittedName>
        <fullName evidence="5">Dynamin-binding protein</fullName>
    </submittedName>
</protein>
<keyword evidence="6" id="KW-1185">Reference proteome</keyword>
<feature type="compositionally biased region" description="Low complexity" evidence="3">
    <location>
        <begin position="265"/>
        <end position="275"/>
    </location>
</feature>
<gene>
    <name evidence="5" type="ORF">GMORB2_7389</name>
</gene>
<dbReference type="InterPro" id="IPR035899">
    <property type="entry name" value="DBL_dom_sf"/>
</dbReference>
<dbReference type="GeneID" id="55973612"/>
<dbReference type="GO" id="GO:0032955">
    <property type="term" value="P:regulation of division septum assembly"/>
    <property type="evidence" value="ECO:0007669"/>
    <property type="project" value="TreeGrafter"/>
</dbReference>
<evidence type="ECO:0000313" key="5">
    <source>
        <dbReference type="EMBL" id="KAF4122397.1"/>
    </source>
</evidence>
<dbReference type="CDD" id="cd07589">
    <property type="entry name" value="BAR_DNMBP"/>
    <property type="match status" value="1"/>
</dbReference>
<feature type="region of interest" description="Disordered" evidence="3">
    <location>
        <begin position="856"/>
        <end position="881"/>
    </location>
</feature>
<dbReference type="InterPro" id="IPR051492">
    <property type="entry name" value="Dynamin-Rho_GEF"/>
</dbReference>
<dbReference type="Pfam" id="PF00621">
    <property type="entry name" value="RhoGEF"/>
    <property type="match status" value="1"/>
</dbReference>
<feature type="compositionally biased region" description="Pro residues" evidence="3">
    <location>
        <begin position="1051"/>
        <end position="1063"/>
    </location>
</feature>
<dbReference type="InterPro" id="IPR027267">
    <property type="entry name" value="AH/BAR_dom_sf"/>
</dbReference>
<feature type="compositionally biased region" description="Basic and acidic residues" evidence="3">
    <location>
        <begin position="1070"/>
        <end position="1079"/>
    </location>
</feature>
<dbReference type="PANTHER" id="PTHR22834">
    <property type="entry name" value="NUCLEAR FUSION PROTEIN FUS2"/>
    <property type="match status" value="1"/>
</dbReference>
<dbReference type="Gene3D" id="1.20.900.10">
    <property type="entry name" value="Dbl homology (DH) domain"/>
    <property type="match status" value="1"/>
</dbReference>
<evidence type="ECO:0000256" key="2">
    <source>
        <dbReference type="SAM" id="Coils"/>
    </source>
</evidence>
<dbReference type="RefSeq" id="XP_035321049.1">
    <property type="nucleotide sequence ID" value="XM_035469354.1"/>
</dbReference>
<feature type="compositionally biased region" description="Polar residues" evidence="3">
    <location>
        <begin position="496"/>
        <end position="505"/>
    </location>
</feature>
<dbReference type="SUPFAM" id="SSF103657">
    <property type="entry name" value="BAR/IMD domain-like"/>
    <property type="match status" value="1"/>
</dbReference>
<dbReference type="CDD" id="cd00160">
    <property type="entry name" value="RhoGEF"/>
    <property type="match status" value="1"/>
</dbReference>
<evidence type="ECO:0000256" key="3">
    <source>
        <dbReference type="SAM" id="MobiDB-lite"/>
    </source>
</evidence>
<feature type="compositionally biased region" description="Pro residues" evidence="3">
    <location>
        <begin position="252"/>
        <end position="264"/>
    </location>
</feature>
<comment type="caution">
    <text evidence="5">The sequence shown here is derived from an EMBL/GenBank/DDBJ whole genome shotgun (WGS) entry which is preliminary data.</text>
</comment>
<feature type="region of interest" description="Disordered" evidence="3">
    <location>
        <begin position="901"/>
        <end position="926"/>
    </location>
</feature>
<feature type="compositionally biased region" description="Basic and acidic residues" evidence="3">
    <location>
        <begin position="149"/>
        <end position="159"/>
    </location>
</feature>
<feature type="region of interest" description="Disordered" evidence="3">
    <location>
        <begin position="586"/>
        <end position="632"/>
    </location>
</feature>
<dbReference type="GO" id="GO:0005737">
    <property type="term" value="C:cytoplasm"/>
    <property type="evidence" value="ECO:0007669"/>
    <property type="project" value="InterPro"/>
</dbReference>
<feature type="region of interest" description="Disordered" evidence="3">
    <location>
        <begin position="649"/>
        <end position="746"/>
    </location>
</feature>
<keyword evidence="2" id="KW-0175">Coiled coil</keyword>
<organism evidence="5 6">
    <name type="scientific">Geosmithia morbida</name>
    <dbReference type="NCBI Taxonomy" id="1094350"/>
    <lineage>
        <taxon>Eukaryota</taxon>
        <taxon>Fungi</taxon>
        <taxon>Dikarya</taxon>
        <taxon>Ascomycota</taxon>
        <taxon>Pezizomycotina</taxon>
        <taxon>Sordariomycetes</taxon>
        <taxon>Hypocreomycetidae</taxon>
        <taxon>Hypocreales</taxon>
        <taxon>Bionectriaceae</taxon>
        <taxon>Geosmithia</taxon>
    </lineage>
</organism>
<keyword evidence="1" id="KW-0344">Guanine-nucleotide releasing factor</keyword>
<feature type="region of interest" description="Disordered" evidence="3">
    <location>
        <begin position="1224"/>
        <end position="1244"/>
    </location>
</feature>